<organism evidence="1 2">
    <name type="scientific">Nicotiana tabacum</name>
    <name type="common">Common tobacco</name>
    <dbReference type="NCBI Taxonomy" id="4097"/>
    <lineage>
        <taxon>Eukaryota</taxon>
        <taxon>Viridiplantae</taxon>
        <taxon>Streptophyta</taxon>
        <taxon>Embryophyta</taxon>
        <taxon>Tracheophyta</taxon>
        <taxon>Spermatophyta</taxon>
        <taxon>Magnoliopsida</taxon>
        <taxon>eudicotyledons</taxon>
        <taxon>Gunneridae</taxon>
        <taxon>Pentapetalae</taxon>
        <taxon>asterids</taxon>
        <taxon>lamiids</taxon>
        <taxon>Solanales</taxon>
        <taxon>Solanaceae</taxon>
        <taxon>Nicotianoideae</taxon>
        <taxon>Nicotianeae</taxon>
        <taxon>Nicotiana</taxon>
    </lineage>
</organism>
<sequence>MTAGDSSISTSIYSPNPSSPLFIHSSDIPGTCLVLVPYSGIGFGGWKRKMVVALSAKNKIAFIDGSFLKPSDNVVELKFWNICNNMVIFWLTSSLSPDIAESVQYSETVECIWKQVENRYGTVNRTKVFEIKKEFASTCQGPLGIASYFNKLKKLWDVVAFIHKNPINPCNCALQKELEEDKLYQFLMGINVTYVSVRSNLLIMQPLPSLDNAYNILLQDEG</sequence>
<dbReference type="Pfam" id="PF14244">
    <property type="entry name" value="Retrotran_gag_3"/>
    <property type="match status" value="1"/>
</dbReference>
<dbReference type="RefSeq" id="XP_016508069.2">
    <property type="nucleotide sequence ID" value="XM_016652583.2"/>
</dbReference>
<name>A0A1S4D467_TOBAC</name>
<dbReference type="KEGG" id="nta:107825694"/>
<accession>A0A1S4D467</accession>
<reference evidence="2" key="2">
    <citation type="submission" date="2025-08" db="UniProtKB">
        <authorList>
            <consortium name="RefSeq"/>
        </authorList>
    </citation>
    <scope>IDENTIFICATION</scope>
    <source>
        <tissue evidence="2">Leaf</tissue>
    </source>
</reference>
<dbReference type="PANTHER" id="PTHR37610">
    <property type="entry name" value="CCHC-TYPE DOMAIN-CONTAINING PROTEIN"/>
    <property type="match status" value="1"/>
</dbReference>
<dbReference type="GeneID" id="107825694"/>
<dbReference type="OrthoDB" id="10298855at2759"/>
<dbReference type="PaxDb" id="4097-A0A1S4D467"/>
<dbReference type="AlphaFoldDB" id="A0A1S4D467"/>
<reference evidence="1" key="1">
    <citation type="journal article" date="2014" name="Nat. Commun.">
        <title>The tobacco genome sequence and its comparison with those of tomato and potato.</title>
        <authorList>
            <person name="Sierro N."/>
            <person name="Battey J.N."/>
            <person name="Ouadi S."/>
            <person name="Bakaher N."/>
            <person name="Bovet L."/>
            <person name="Willig A."/>
            <person name="Goepfert S."/>
            <person name="Peitsch M.C."/>
            <person name="Ivanov N.V."/>
        </authorList>
    </citation>
    <scope>NUCLEOTIDE SEQUENCE [LARGE SCALE GENOMIC DNA]</scope>
</reference>
<evidence type="ECO:0000313" key="1">
    <source>
        <dbReference type="Proteomes" id="UP000790787"/>
    </source>
</evidence>
<protein>
    <submittedName>
        <fullName evidence="2">Uncharacterized protein LOC107825694</fullName>
    </submittedName>
</protein>
<evidence type="ECO:0000313" key="2">
    <source>
        <dbReference type="RefSeq" id="XP_016508069.2"/>
    </source>
</evidence>
<dbReference type="RefSeq" id="XP_016508069.1">
    <property type="nucleotide sequence ID" value="XM_016652583.1"/>
</dbReference>
<proteinExistence type="predicted"/>
<dbReference type="Proteomes" id="UP000790787">
    <property type="component" value="Chromosome 9"/>
</dbReference>
<dbReference type="InterPro" id="IPR029472">
    <property type="entry name" value="Copia-like_N"/>
</dbReference>
<dbReference type="PANTHER" id="PTHR37610:SF6">
    <property type="entry name" value="GAG-POLYPEPTIDE OF LTR COPIA-TYPE-RELATED"/>
    <property type="match status" value="1"/>
</dbReference>
<keyword evidence="1" id="KW-1185">Reference proteome</keyword>
<gene>
    <name evidence="2" type="primary">LOC107825694</name>
</gene>